<dbReference type="InterPro" id="IPR036884">
    <property type="entry name" value="2Fe-2S-bd_dom_sf"/>
</dbReference>
<dbReference type="Pfam" id="PF00111">
    <property type="entry name" value="Fer2"/>
    <property type="match status" value="1"/>
</dbReference>
<dbReference type="Proteomes" id="UP000190675">
    <property type="component" value="Chromosome I"/>
</dbReference>
<dbReference type="InterPro" id="IPR001041">
    <property type="entry name" value="2Fe-2S_ferredoxin-type"/>
</dbReference>
<proteinExistence type="predicted"/>
<dbReference type="PROSITE" id="PS00197">
    <property type="entry name" value="2FE2S_FER_1"/>
    <property type="match status" value="1"/>
</dbReference>
<dbReference type="InterPro" id="IPR002888">
    <property type="entry name" value="2Fe-2S-bd"/>
</dbReference>
<evidence type="ECO:0000256" key="5">
    <source>
        <dbReference type="ARBA" id="ARBA00023014"/>
    </source>
</evidence>
<keyword evidence="4" id="KW-0408">Iron</keyword>
<evidence type="ECO:0000256" key="2">
    <source>
        <dbReference type="ARBA" id="ARBA00022723"/>
    </source>
</evidence>
<dbReference type="OrthoDB" id="9806714at2"/>
<dbReference type="InterPro" id="IPR051452">
    <property type="entry name" value="Diverse_Oxidoreductases"/>
</dbReference>
<dbReference type="FunFam" id="3.10.20.30:FF:000020">
    <property type="entry name" value="Xanthine dehydrogenase iron-sulfur subunit"/>
    <property type="match status" value="1"/>
</dbReference>
<organism evidence="7 8">
    <name type="scientific">Bradyrhizobium erythrophlei</name>
    <dbReference type="NCBI Taxonomy" id="1437360"/>
    <lineage>
        <taxon>Bacteria</taxon>
        <taxon>Pseudomonadati</taxon>
        <taxon>Pseudomonadota</taxon>
        <taxon>Alphaproteobacteria</taxon>
        <taxon>Hyphomicrobiales</taxon>
        <taxon>Nitrobacteraceae</taxon>
        <taxon>Bradyrhizobium</taxon>
    </lineage>
</organism>
<dbReference type="GO" id="GO:0016491">
    <property type="term" value="F:oxidoreductase activity"/>
    <property type="evidence" value="ECO:0007669"/>
    <property type="project" value="UniProtKB-KW"/>
</dbReference>
<dbReference type="PANTHER" id="PTHR44379:SF2">
    <property type="entry name" value="BLR6218 PROTEIN"/>
    <property type="match status" value="1"/>
</dbReference>
<evidence type="ECO:0000256" key="1">
    <source>
        <dbReference type="ARBA" id="ARBA00022714"/>
    </source>
</evidence>
<dbReference type="GO" id="GO:0046872">
    <property type="term" value="F:metal ion binding"/>
    <property type="evidence" value="ECO:0007669"/>
    <property type="project" value="UniProtKB-KW"/>
</dbReference>
<dbReference type="Gene3D" id="1.10.150.120">
    <property type="entry name" value="[2Fe-2S]-binding domain"/>
    <property type="match status" value="1"/>
</dbReference>
<keyword evidence="3" id="KW-0560">Oxidoreductase</keyword>
<dbReference type="InterPro" id="IPR036010">
    <property type="entry name" value="2Fe-2S_ferredoxin-like_sf"/>
</dbReference>
<dbReference type="Gene3D" id="3.10.20.30">
    <property type="match status" value="1"/>
</dbReference>
<evidence type="ECO:0000256" key="4">
    <source>
        <dbReference type="ARBA" id="ARBA00023004"/>
    </source>
</evidence>
<dbReference type="Pfam" id="PF01799">
    <property type="entry name" value="Fer2_2"/>
    <property type="match status" value="1"/>
</dbReference>
<dbReference type="InterPro" id="IPR012675">
    <property type="entry name" value="Beta-grasp_dom_sf"/>
</dbReference>
<dbReference type="InterPro" id="IPR006058">
    <property type="entry name" value="2Fe2S_fd_BS"/>
</dbReference>
<dbReference type="PANTHER" id="PTHR44379">
    <property type="entry name" value="OXIDOREDUCTASE WITH IRON-SULFUR SUBUNIT"/>
    <property type="match status" value="1"/>
</dbReference>
<keyword evidence="1" id="KW-0001">2Fe-2S</keyword>
<evidence type="ECO:0000256" key="3">
    <source>
        <dbReference type="ARBA" id="ARBA00023002"/>
    </source>
</evidence>
<evidence type="ECO:0000313" key="8">
    <source>
        <dbReference type="Proteomes" id="UP000190675"/>
    </source>
</evidence>
<reference evidence="7 8" key="1">
    <citation type="submission" date="2016-11" db="EMBL/GenBank/DDBJ databases">
        <authorList>
            <person name="Jaros S."/>
            <person name="Januszkiewicz K."/>
            <person name="Wedrychowicz H."/>
        </authorList>
    </citation>
    <scope>NUCLEOTIDE SEQUENCE [LARGE SCALE GENOMIC DNA]</scope>
    <source>
        <strain evidence="7 8">GAS242</strain>
    </source>
</reference>
<dbReference type="GO" id="GO:0051537">
    <property type="term" value="F:2 iron, 2 sulfur cluster binding"/>
    <property type="evidence" value="ECO:0007669"/>
    <property type="project" value="UniProtKB-KW"/>
</dbReference>
<keyword evidence="5" id="KW-0411">Iron-sulfur</keyword>
<name>A0A1M5HQG8_9BRAD</name>
<gene>
    <name evidence="7" type="ORF">SAMN05444169_0977</name>
</gene>
<evidence type="ECO:0000313" key="7">
    <source>
        <dbReference type="EMBL" id="SHG18211.1"/>
    </source>
</evidence>
<dbReference type="SUPFAM" id="SSF54292">
    <property type="entry name" value="2Fe-2S ferredoxin-like"/>
    <property type="match status" value="1"/>
</dbReference>
<evidence type="ECO:0000259" key="6">
    <source>
        <dbReference type="PROSITE" id="PS51085"/>
    </source>
</evidence>
<accession>A0A1M5HQG8</accession>
<dbReference type="RefSeq" id="WP_079564981.1">
    <property type="nucleotide sequence ID" value="NZ_LT670818.1"/>
</dbReference>
<keyword evidence="2" id="KW-0479">Metal-binding</keyword>
<dbReference type="SUPFAM" id="SSF47741">
    <property type="entry name" value="CO dehydrogenase ISP C-domain like"/>
    <property type="match status" value="1"/>
</dbReference>
<dbReference type="AlphaFoldDB" id="A0A1M5HQG8"/>
<dbReference type="PROSITE" id="PS51085">
    <property type="entry name" value="2FE2S_FER_2"/>
    <property type="match status" value="1"/>
</dbReference>
<dbReference type="EMBL" id="LT670818">
    <property type="protein sequence ID" value="SHG18211.1"/>
    <property type="molecule type" value="Genomic_DNA"/>
</dbReference>
<sequence length="154" mass="15964">MATTLTINGERKSFDAPGDMPLLWVLRDVLGLTGTKFGCGIAQCGACTVHIDGKPVRSCLLPVSAVRGRAVTTIEGIGASPAGAKVQKAWLDLEVIQCGYCQSGQIMAAAALLANTPNPDDSDIDAAMAGNICRCGTYVRIRAAIKQAASGRQS</sequence>
<feature type="domain" description="2Fe-2S ferredoxin-type" evidence="6">
    <location>
        <begin position="1"/>
        <end position="77"/>
    </location>
</feature>
<protein>
    <submittedName>
        <fullName evidence="7">Isoquinoline 1-oxidoreductase, alpha subunit</fullName>
    </submittedName>
</protein>
<dbReference type="CDD" id="cd00207">
    <property type="entry name" value="fer2"/>
    <property type="match status" value="1"/>
</dbReference>